<dbReference type="OrthoDB" id="9796085at2"/>
<evidence type="ECO:0000313" key="3">
    <source>
        <dbReference type="Proteomes" id="UP000249819"/>
    </source>
</evidence>
<dbReference type="GO" id="GO:0019441">
    <property type="term" value="P:L-tryptophan catabolic process to kynurenine"/>
    <property type="evidence" value="ECO:0007669"/>
    <property type="project" value="InterPro"/>
</dbReference>
<comment type="caution">
    <text evidence="2">The sequence shown here is derived from an EMBL/GenBank/DDBJ whole genome shotgun (WGS) entry which is preliminary data.</text>
</comment>
<evidence type="ECO:0000256" key="1">
    <source>
        <dbReference type="SAM" id="SignalP"/>
    </source>
</evidence>
<accession>A0A327VSG0</accession>
<dbReference type="PANTHER" id="PTHR34861:SF10">
    <property type="entry name" value="CYCLASE"/>
    <property type="match status" value="1"/>
</dbReference>
<feature type="chain" id="PRO_5016261297" evidence="1">
    <location>
        <begin position="22"/>
        <end position="322"/>
    </location>
</feature>
<dbReference type="PANTHER" id="PTHR34861">
    <property type="match status" value="1"/>
</dbReference>
<organism evidence="2 3">
    <name type="scientific">Chitinophaga dinghuensis</name>
    <dbReference type="NCBI Taxonomy" id="1539050"/>
    <lineage>
        <taxon>Bacteria</taxon>
        <taxon>Pseudomonadati</taxon>
        <taxon>Bacteroidota</taxon>
        <taxon>Chitinophagia</taxon>
        <taxon>Chitinophagales</taxon>
        <taxon>Chitinophagaceae</taxon>
        <taxon>Chitinophaga</taxon>
    </lineage>
</organism>
<dbReference type="Proteomes" id="UP000249819">
    <property type="component" value="Unassembled WGS sequence"/>
</dbReference>
<dbReference type="EMBL" id="QLMA01000006">
    <property type="protein sequence ID" value="RAJ78971.1"/>
    <property type="molecule type" value="Genomic_DNA"/>
</dbReference>
<reference evidence="2 3" key="1">
    <citation type="submission" date="2018-06" db="EMBL/GenBank/DDBJ databases">
        <title>Genomic Encyclopedia of Archaeal and Bacterial Type Strains, Phase II (KMG-II): from individual species to whole genera.</title>
        <authorList>
            <person name="Goeker M."/>
        </authorList>
    </citation>
    <scope>NUCLEOTIDE SEQUENCE [LARGE SCALE GENOMIC DNA]</scope>
    <source>
        <strain evidence="2 3">DSM 29821</strain>
    </source>
</reference>
<dbReference type="SUPFAM" id="SSF102198">
    <property type="entry name" value="Putative cyclase"/>
    <property type="match status" value="1"/>
</dbReference>
<keyword evidence="1" id="KW-0732">Signal</keyword>
<proteinExistence type="predicted"/>
<gene>
    <name evidence="2" type="ORF">CLV59_10631</name>
</gene>
<dbReference type="Pfam" id="PF04199">
    <property type="entry name" value="Cyclase"/>
    <property type="match status" value="1"/>
</dbReference>
<feature type="signal peptide" evidence="1">
    <location>
        <begin position="1"/>
        <end position="21"/>
    </location>
</feature>
<sequence length="322" mass="35393">MKFNKILLSGILLLGTVYADAQQKTINIDPKDTTWFNGPYGKGDEIGAANLINPELVLQSVKLVKKGKTLPLAVPIDKNLPAFRHRSFHLYNIQPGEQGGKTLGPNKFSFNDELVNGWTGVGTQLNGIGHIGIDNVYYNGNKAVDFVTVEGVKKLGIEKVPPIVTRAVLLDMTAHYGKAIVPGGTEFTVADIQAVLKKEGITLKKGDVVLFNTGWLELIGKDNNRFLETEPGIGMEAAQWLADQQIVAFGGDTWASEVYPNPKSNEEFPINQFLLAKKGIYNLELIDTRPLVKEKVWEFLFVLGQPLYVGSTQVNVNPVAIY</sequence>
<protein>
    <submittedName>
        <fullName evidence="2">Putative cyclase</fullName>
    </submittedName>
</protein>
<dbReference type="Gene3D" id="3.50.30.50">
    <property type="entry name" value="Putative cyclase"/>
    <property type="match status" value="1"/>
</dbReference>
<dbReference type="AlphaFoldDB" id="A0A327VSG0"/>
<evidence type="ECO:0000313" key="2">
    <source>
        <dbReference type="EMBL" id="RAJ78971.1"/>
    </source>
</evidence>
<dbReference type="InterPro" id="IPR007325">
    <property type="entry name" value="KFase/CYL"/>
</dbReference>
<dbReference type="RefSeq" id="WP_111593456.1">
    <property type="nucleotide sequence ID" value="NZ_QLMA01000006.1"/>
</dbReference>
<name>A0A327VSG0_9BACT</name>
<keyword evidence="3" id="KW-1185">Reference proteome</keyword>
<dbReference type="GO" id="GO:0004061">
    <property type="term" value="F:arylformamidase activity"/>
    <property type="evidence" value="ECO:0007669"/>
    <property type="project" value="InterPro"/>
</dbReference>
<dbReference type="InterPro" id="IPR037175">
    <property type="entry name" value="KFase_sf"/>
</dbReference>